<proteinExistence type="predicted"/>
<dbReference type="EMBL" id="LAZR01025555">
    <property type="protein sequence ID" value="KKL71553.1"/>
    <property type="molecule type" value="Genomic_DNA"/>
</dbReference>
<sequence>MNVREVLQDVFEAWNCENGDSLGDLAEYSAPIIEKAARAAIQSGYGSGHNDAMG</sequence>
<organism evidence="1">
    <name type="scientific">marine sediment metagenome</name>
    <dbReference type="NCBI Taxonomy" id="412755"/>
    <lineage>
        <taxon>unclassified sequences</taxon>
        <taxon>metagenomes</taxon>
        <taxon>ecological metagenomes</taxon>
    </lineage>
</organism>
<dbReference type="AlphaFoldDB" id="A0A0F9EBW6"/>
<evidence type="ECO:0000313" key="1">
    <source>
        <dbReference type="EMBL" id="KKL71553.1"/>
    </source>
</evidence>
<protein>
    <submittedName>
        <fullName evidence="1">Uncharacterized protein</fullName>
    </submittedName>
</protein>
<reference evidence="1" key="1">
    <citation type="journal article" date="2015" name="Nature">
        <title>Complex archaea that bridge the gap between prokaryotes and eukaryotes.</title>
        <authorList>
            <person name="Spang A."/>
            <person name="Saw J.H."/>
            <person name="Jorgensen S.L."/>
            <person name="Zaremba-Niedzwiedzka K."/>
            <person name="Martijn J."/>
            <person name="Lind A.E."/>
            <person name="van Eijk R."/>
            <person name="Schleper C."/>
            <person name="Guy L."/>
            <person name="Ettema T.J."/>
        </authorList>
    </citation>
    <scope>NUCLEOTIDE SEQUENCE</scope>
</reference>
<feature type="non-terminal residue" evidence="1">
    <location>
        <position position="54"/>
    </location>
</feature>
<name>A0A0F9EBW6_9ZZZZ</name>
<comment type="caution">
    <text evidence="1">The sequence shown here is derived from an EMBL/GenBank/DDBJ whole genome shotgun (WGS) entry which is preliminary data.</text>
</comment>
<gene>
    <name evidence="1" type="ORF">LCGC14_2093710</name>
</gene>
<accession>A0A0F9EBW6</accession>